<evidence type="ECO:0000256" key="1">
    <source>
        <dbReference type="SAM" id="MobiDB-lite"/>
    </source>
</evidence>
<gene>
    <name evidence="2" type="ORF">CYNAS_LOCUS15583</name>
    <name evidence="3" type="ORF">CYNAS_LOCUS15607</name>
</gene>
<dbReference type="AlphaFoldDB" id="A0AA36H4H4"/>
<keyword evidence="4" id="KW-1185">Reference proteome</keyword>
<dbReference type="EMBL" id="CATQJL010000305">
    <property type="protein sequence ID" value="CAJ0603624.1"/>
    <property type="molecule type" value="Genomic_DNA"/>
</dbReference>
<evidence type="ECO:0000313" key="3">
    <source>
        <dbReference type="EMBL" id="CAJ0603624.1"/>
    </source>
</evidence>
<sequence length="105" mass="11319">MEPSTSPSVSLSTYKQAGVHFLSTSGRPEVPSAPPEEPSTLPGSSLPTYEQARVHSLSTPSAKPEVPSAPPEYEEVDTTISRRIIQTTFPEPSTTIIEQPTPISW</sequence>
<dbReference type="Proteomes" id="UP001176961">
    <property type="component" value="Unassembled WGS sequence"/>
</dbReference>
<comment type="caution">
    <text evidence="2">The sequence shown here is derived from an EMBL/GenBank/DDBJ whole genome shotgun (WGS) entry which is preliminary data.</text>
</comment>
<proteinExistence type="predicted"/>
<protein>
    <submittedName>
        <fullName evidence="2">Uncharacterized protein</fullName>
    </submittedName>
</protein>
<organism evidence="2 4">
    <name type="scientific">Cylicocyclus nassatus</name>
    <name type="common">Nematode worm</name>
    <dbReference type="NCBI Taxonomy" id="53992"/>
    <lineage>
        <taxon>Eukaryota</taxon>
        <taxon>Metazoa</taxon>
        <taxon>Ecdysozoa</taxon>
        <taxon>Nematoda</taxon>
        <taxon>Chromadorea</taxon>
        <taxon>Rhabditida</taxon>
        <taxon>Rhabditina</taxon>
        <taxon>Rhabditomorpha</taxon>
        <taxon>Strongyloidea</taxon>
        <taxon>Strongylidae</taxon>
        <taxon>Cylicocyclus</taxon>
    </lineage>
</organism>
<feature type="region of interest" description="Disordered" evidence="1">
    <location>
        <begin position="19"/>
        <end position="77"/>
    </location>
</feature>
<name>A0AA36H4H4_CYLNA</name>
<dbReference type="EMBL" id="CATQJL010000305">
    <property type="protein sequence ID" value="CAJ0603600.1"/>
    <property type="molecule type" value="Genomic_DNA"/>
</dbReference>
<reference evidence="2" key="1">
    <citation type="submission" date="2023-07" db="EMBL/GenBank/DDBJ databases">
        <authorList>
            <consortium name="CYATHOMIX"/>
        </authorList>
    </citation>
    <scope>NUCLEOTIDE SEQUENCE</scope>
    <source>
        <strain evidence="2">N/A</strain>
    </source>
</reference>
<evidence type="ECO:0000313" key="4">
    <source>
        <dbReference type="Proteomes" id="UP001176961"/>
    </source>
</evidence>
<accession>A0AA36H4H4</accession>
<evidence type="ECO:0000313" key="2">
    <source>
        <dbReference type="EMBL" id="CAJ0603600.1"/>
    </source>
</evidence>